<keyword evidence="3" id="KW-1185">Reference proteome</keyword>
<evidence type="ECO:0000313" key="3">
    <source>
        <dbReference type="Proteomes" id="UP000035682"/>
    </source>
</evidence>
<dbReference type="InterPro" id="IPR011009">
    <property type="entry name" value="Kinase-like_dom_sf"/>
</dbReference>
<dbReference type="RefSeq" id="XP_024500214.1">
    <property type="nucleotide sequence ID" value="XM_024645986.1"/>
</dbReference>
<accession>A0A090KU09</accession>
<dbReference type="Gene3D" id="3.90.1200.10">
    <property type="match status" value="1"/>
</dbReference>
<dbReference type="OrthoDB" id="5873804at2759"/>
<dbReference type="GeneID" id="36373372"/>
<dbReference type="WBParaSite" id="SRAE_0000013700.1">
    <property type="protein sequence ID" value="SRAE_0000013700.1"/>
    <property type="gene ID" value="WBGene00255874"/>
</dbReference>
<organism evidence="2">
    <name type="scientific">Strongyloides ratti</name>
    <name type="common">Parasitic roundworm</name>
    <dbReference type="NCBI Taxonomy" id="34506"/>
    <lineage>
        <taxon>Eukaryota</taxon>
        <taxon>Metazoa</taxon>
        <taxon>Ecdysozoa</taxon>
        <taxon>Nematoda</taxon>
        <taxon>Chromadorea</taxon>
        <taxon>Rhabditida</taxon>
        <taxon>Tylenchina</taxon>
        <taxon>Panagrolaimomorpha</taxon>
        <taxon>Strongyloidoidea</taxon>
        <taxon>Strongyloididae</taxon>
        <taxon>Strongyloides</taxon>
    </lineage>
</organism>
<dbReference type="InterPro" id="IPR052961">
    <property type="entry name" value="Oxido-Kinase-like_Enzymes"/>
</dbReference>
<dbReference type="InterPro" id="IPR012877">
    <property type="entry name" value="Dhs-27"/>
</dbReference>
<dbReference type="EMBL" id="LN609405">
    <property type="protein sequence ID" value="CEF61005.1"/>
    <property type="molecule type" value="Genomic_DNA"/>
</dbReference>
<dbReference type="Pfam" id="PF07914">
    <property type="entry name" value="DUF1679"/>
    <property type="match status" value="1"/>
</dbReference>
<dbReference type="InterPro" id="IPR015897">
    <property type="entry name" value="CHK_kinase-like"/>
</dbReference>
<dbReference type="CTD" id="36373372"/>
<reference evidence="4" key="3">
    <citation type="submission" date="2020-12" db="UniProtKB">
        <authorList>
            <consortium name="WormBaseParasite"/>
        </authorList>
    </citation>
    <scope>IDENTIFICATION</scope>
</reference>
<dbReference type="AlphaFoldDB" id="A0A090KU09"/>
<keyword evidence="2" id="KW-0418">Kinase</keyword>
<name>A0A090KU09_STRRB</name>
<dbReference type="OMA" id="WDKNDDI"/>
<proteinExistence type="predicted"/>
<dbReference type="GO" id="GO:0016301">
    <property type="term" value="F:kinase activity"/>
    <property type="evidence" value="ECO:0007669"/>
    <property type="project" value="UniProtKB-KW"/>
</dbReference>
<reference evidence="3" key="1">
    <citation type="submission" date="2014-09" db="EMBL/GenBank/DDBJ databases">
        <authorList>
            <person name="Martin A.A."/>
        </authorList>
    </citation>
    <scope>NUCLEOTIDE SEQUENCE</scope>
    <source>
        <strain evidence="3">ED321</strain>
    </source>
</reference>
<feature type="domain" description="CHK kinase-like" evidence="1">
    <location>
        <begin position="150"/>
        <end position="334"/>
    </location>
</feature>
<dbReference type="WormBase" id="SRAE_0000013700">
    <property type="protein sequence ID" value="SRP12360"/>
    <property type="gene ID" value="WBGene00255874"/>
</dbReference>
<dbReference type="SMART" id="SM00587">
    <property type="entry name" value="CHK"/>
    <property type="match status" value="1"/>
</dbReference>
<dbReference type="Proteomes" id="UP000035682">
    <property type="component" value="Unplaced"/>
</dbReference>
<gene>
    <name evidence="2 4 5" type="ORF">SRAE_0000013700</name>
</gene>
<evidence type="ECO:0000313" key="5">
    <source>
        <dbReference type="WormBase" id="SRAE_0000013700"/>
    </source>
</evidence>
<reference evidence="2" key="2">
    <citation type="submission" date="2014-09" db="EMBL/GenBank/DDBJ databases">
        <authorList>
            <person name="Aslett A.Martin."/>
        </authorList>
    </citation>
    <scope>NUCLEOTIDE SEQUENCE</scope>
    <source>
        <strain evidence="2">ED321 Heterogonic</strain>
    </source>
</reference>
<dbReference type="PANTHER" id="PTHR23020:SF41">
    <property type="entry name" value="AMINOGLYCOSIDE PHOSPHOTRANSFERASE DOMAIN-CONTAINING PROTEIN"/>
    <property type="match status" value="1"/>
</dbReference>
<keyword evidence="2" id="KW-0808">Transferase</keyword>
<evidence type="ECO:0000259" key="1">
    <source>
        <dbReference type="SMART" id="SM00587"/>
    </source>
</evidence>
<dbReference type="SUPFAM" id="SSF56112">
    <property type="entry name" value="Protein kinase-like (PK-like)"/>
    <property type="match status" value="1"/>
</dbReference>
<protein>
    <submittedName>
        <fullName evidence="2">Protein kinase-like domain and Uncharacterized oxidoreductase Dhs-27 family and CHK kinase-like domain-containing protein</fullName>
    </submittedName>
</protein>
<dbReference type="PANTHER" id="PTHR23020">
    <property type="entry name" value="UNCHARACTERIZED NUCLEAR HORMONE RECEPTOR-RELATED"/>
    <property type="match status" value="1"/>
</dbReference>
<sequence>MEIYCIMEWRLQKLFDWCEIDIGWVEKKMLLKFPENKWLSARLESVIQAGFMSHLIRIVIEYENTQENYKAIAPNTILIKVPNYKNASMALKSAELIEDKYAVSQGIGIIKLLSETEGRFYSLVNDKNHNLKIPKIFYLNLDNSNNEIQCIIMEEVLDVYTIDIVEGLNKTQLYNLVDFIIELHLLSFMENLDNPGSSYEEWNKLPLSFNDYVLNARKRYMNEYPDSLGPLIEKTFNKYLKVDNIDEIKYKCLEDKPNMCFLSHGDLWTSNILFDAKDKNNLRCVVDWQLALKTSPFEDLTHLLFSCISPELRRECQNDVFKYYYKNLKNSVEKQGKSLSFNYQDLTKMFYEMLPYLVNRNLFAISMWTASSLCKTGKNDEEERIFKLNSRLKALFEDIETNNLMK</sequence>
<evidence type="ECO:0000313" key="2">
    <source>
        <dbReference type="EMBL" id="CEF61005.1"/>
    </source>
</evidence>
<evidence type="ECO:0000313" key="4">
    <source>
        <dbReference type="WBParaSite" id="SRAE_0000013700.1"/>
    </source>
</evidence>